<feature type="domain" description="MYND-type" evidence="7">
    <location>
        <begin position="119"/>
        <end position="167"/>
    </location>
</feature>
<dbReference type="GO" id="GO:0008270">
    <property type="term" value="F:zinc ion binding"/>
    <property type="evidence" value="ECO:0007669"/>
    <property type="project" value="UniProtKB-KW"/>
</dbReference>
<dbReference type="InterPro" id="IPR050869">
    <property type="entry name" value="H3K4_H4K5_MeTrfase"/>
</dbReference>
<feature type="region of interest" description="Disordered" evidence="5">
    <location>
        <begin position="1"/>
        <end position="31"/>
    </location>
</feature>
<dbReference type="Gene3D" id="6.10.140.2220">
    <property type="match status" value="1"/>
</dbReference>
<keyword evidence="2 4" id="KW-0863">Zinc-finger</keyword>
<organism evidence="8 9">
    <name type="scientific">Calocera viscosa (strain TUFC12733)</name>
    <dbReference type="NCBI Taxonomy" id="1330018"/>
    <lineage>
        <taxon>Eukaryota</taxon>
        <taxon>Fungi</taxon>
        <taxon>Dikarya</taxon>
        <taxon>Basidiomycota</taxon>
        <taxon>Agaricomycotina</taxon>
        <taxon>Dacrymycetes</taxon>
        <taxon>Dacrymycetales</taxon>
        <taxon>Dacrymycetaceae</taxon>
        <taxon>Calocera</taxon>
    </lineage>
</organism>
<evidence type="ECO:0000313" key="8">
    <source>
        <dbReference type="EMBL" id="KZO93300.1"/>
    </source>
</evidence>
<sequence>MSSFAALKDKRRARQGPSFASTSSASPAAVPAEPVVPAPFEPIEPVSILGASTVEDTKLYVYGAGMYKDLPEYLEIRVSQTRGRGIYVKEGTSVKAGTSLMKVKPHAYSLSTPNLDAHCASCLLNPQSSLSPEYQVTQLRRCTGCLAVSYCSSECQKYDWKGHKEECRALKALRSHGDQDPGMPGEAVRALGRLVWTRKRVGGDTAWWTEVEHMQSNITLLNPRQHEPLAMLGLAVCRYLGITPQQSSPEETARKLDELGFPSIRNLTNFLSRFQTNSFSLTTPDLTNVGVAVSPLAALISHSCMPNAAVVFPTGLGRRGALEVIALRDLQSGEEILTSYLDVALPRAERQKELKERYLFDCECTLCTRELDPDWIDPRSAVRCRTEGCTAKLRMPQPGTTHILCNTCGTGFAIDAVSLQQHIQLGTAALQKADSLQFSDPAKARYLLVSVLRNLTPLARSSYPLLSILQLLQQLFITAFSVLPFEDPERDRFLQDAATCAALVFAGMDDVYPPGHPTKGVQSVTMAKLLMAEISDSALAPSPATSSLPADMLVLLPMGVCRLRMALELLSKASRDLRLGFGKDGGLVGKDASLLAVGLEREISMWSALRTNRRIR</sequence>
<gene>
    <name evidence="8" type="ORF">CALVIDRAFT_519281</name>
</gene>
<keyword evidence="3" id="KW-0862">Zinc</keyword>
<dbReference type="Gene3D" id="1.10.220.160">
    <property type="match status" value="1"/>
</dbReference>
<dbReference type="STRING" id="1330018.A0A167J6V2"/>
<evidence type="ECO:0000256" key="4">
    <source>
        <dbReference type="PROSITE-ProRule" id="PRU00134"/>
    </source>
</evidence>
<name>A0A167J6V2_CALVF</name>
<dbReference type="InterPro" id="IPR046341">
    <property type="entry name" value="SET_dom_sf"/>
</dbReference>
<dbReference type="OrthoDB" id="265717at2759"/>
<dbReference type="PANTHER" id="PTHR12197:SF251">
    <property type="entry name" value="EG:BACR7C10.4 PROTEIN"/>
    <property type="match status" value="1"/>
</dbReference>
<evidence type="ECO:0000256" key="2">
    <source>
        <dbReference type="ARBA" id="ARBA00022771"/>
    </source>
</evidence>
<dbReference type="PANTHER" id="PTHR12197">
    <property type="entry name" value="HISTONE-LYSINE N-METHYLTRANSFERASE SMYD"/>
    <property type="match status" value="1"/>
</dbReference>
<evidence type="ECO:0000256" key="1">
    <source>
        <dbReference type="ARBA" id="ARBA00022723"/>
    </source>
</evidence>
<proteinExistence type="predicted"/>
<dbReference type="SUPFAM" id="SSF144232">
    <property type="entry name" value="HIT/MYND zinc finger-like"/>
    <property type="match status" value="1"/>
</dbReference>
<feature type="compositionally biased region" description="Low complexity" evidence="5">
    <location>
        <begin position="17"/>
        <end position="31"/>
    </location>
</feature>
<evidence type="ECO:0000259" key="7">
    <source>
        <dbReference type="PROSITE" id="PS50865"/>
    </source>
</evidence>
<dbReference type="AlphaFoldDB" id="A0A167J6V2"/>
<dbReference type="Pfam" id="PF01753">
    <property type="entry name" value="zf-MYND"/>
    <property type="match status" value="1"/>
</dbReference>
<evidence type="ECO:0000256" key="3">
    <source>
        <dbReference type="ARBA" id="ARBA00022833"/>
    </source>
</evidence>
<keyword evidence="9" id="KW-1185">Reference proteome</keyword>
<dbReference type="InterPro" id="IPR002893">
    <property type="entry name" value="Znf_MYND"/>
</dbReference>
<feature type="domain" description="SET" evidence="6">
    <location>
        <begin position="72"/>
        <end position="341"/>
    </location>
</feature>
<dbReference type="SUPFAM" id="SSF82199">
    <property type="entry name" value="SET domain"/>
    <property type="match status" value="1"/>
</dbReference>
<dbReference type="Pfam" id="PF00856">
    <property type="entry name" value="SET"/>
    <property type="match status" value="1"/>
</dbReference>
<dbReference type="PROSITE" id="PS50865">
    <property type="entry name" value="ZF_MYND_2"/>
    <property type="match status" value="1"/>
</dbReference>
<dbReference type="Proteomes" id="UP000076738">
    <property type="component" value="Unassembled WGS sequence"/>
</dbReference>
<protein>
    <submittedName>
        <fullName evidence="8">SET domain-containing protein</fullName>
    </submittedName>
</protein>
<accession>A0A167J6V2</accession>
<keyword evidence="1" id="KW-0479">Metal-binding</keyword>
<dbReference type="Gene3D" id="2.170.270.10">
    <property type="entry name" value="SET domain"/>
    <property type="match status" value="1"/>
</dbReference>
<dbReference type="EMBL" id="KV417303">
    <property type="protein sequence ID" value="KZO93300.1"/>
    <property type="molecule type" value="Genomic_DNA"/>
</dbReference>
<dbReference type="InterPro" id="IPR001214">
    <property type="entry name" value="SET_dom"/>
</dbReference>
<evidence type="ECO:0000256" key="5">
    <source>
        <dbReference type="SAM" id="MobiDB-lite"/>
    </source>
</evidence>
<dbReference type="GO" id="GO:0005634">
    <property type="term" value="C:nucleus"/>
    <property type="evidence" value="ECO:0007669"/>
    <property type="project" value="TreeGrafter"/>
</dbReference>
<dbReference type="PROSITE" id="PS50280">
    <property type="entry name" value="SET"/>
    <property type="match status" value="1"/>
</dbReference>
<reference evidence="8 9" key="1">
    <citation type="journal article" date="2016" name="Mol. Biol. Evol.">
        <title>Comparative Genomics of Early-Diverging Mushroom-Forming Fungi Provides Insights into the Origins of Lignocellulose Decay Capabilities.</title>
        <authorList>
            <person name="Nagy L.G."/>
            <person name="Riley R."/>
            <person name="Tritt A."/>
            <person name="Adam C."/>
            <person name="Daum C."/>
            <person name="Floudas D."/>
            <person name="Sun H."/>
            <person name="Yadav J.S."/>
            <person name="Pangilinan J."/>
            <person name="Larsson K.H."/>
            <person name="Matsuura K."/>
            <person name="Barry K."/>
            <person name="Labutti K."/>
            <person name="Kuo R."/>
            <person name="Ohm R.A."/>
            <person name="Bhattacharya S.S."/>
            <person name="Shirouzu T."/>
            <person name="Yoshinaga Y."/>
            <person name="Martin F.M."/>
            <person name="Grigoriev I.V."/>
            <person name="Hibbett D.S."/>
        </authorList>
    </citation>
    <scope>NUCLEOTIDE SEQUENCE [LARGE SCALE GENOMIC DNA]</scope>
    <source>
        <strain evidence="8 9">TUFC12733</strain>
    </source>
</reference>
<evidence type="ECO:0000259" key="6">
    <source>
        <dbReference type="PROSITE" id="PS50280"/>
    </source>
</evidence>
<evidence type="ECO:0000313" key="9">
    <source>
        <dbReference type="Proteomes" id="UP000076738"/>
    </source>
</evidence>